<dbReference type="HOGENOM" id="CLU_010246_0_1_1"/>
<feature type="binding site" evidence="4">
    <location>
        <begin position="146"/>
        <end position="150"/>
    </location>
    <ligand>
        <name>ATP</name>
        <dbReference type="ChEBI" id="CHEBI:30616"/>
    </ligand>
</feature>
<dbReference type="Gene3D" id="3.30.420.40">
    <property type="match status" value="1"/>
</dbReference>
<protein>
    <recommendedName>
        <fullName evidence="8">Ectonucleoside triphosphate diphosphohydrolase 5</fullName>
    </recommendedName>
</protein>
<evidence type="ECO:0008006" key="8">
    <source>
        <dbReference type="Google" id="ProtNLM"/>
    </source>
</evidence>
<sequence length="244" mass="27448">GSTGSRIHVFKFQSYVSNDSLILEDSYFKSIKPGLSSYAKSPKLAAESLEPLLRHAKKYVPKHLWSSTPLALKATAGLRLLPQKASDNILAEVKKLFESYPFDLSADGVSIMKGDDEGLFSWFTVNFLNDNFNELSKTVGVLDLGGGSTQITFIPKATELLQYQGHPHIVHRKLFGDQITIYTHSYLGLGMMSARFQILGGTEQTKSRWHLCNKEVKNLISKYKIDKSFSIQNSEFYAISYFFD</sequence>
<dbReference type="Proteomes" id="UP000015101">
    <property type="component" value="Unassembled WGS sequence"/>
</dbReference>
<keyword evidence="4" id="KW-0067">ATP-binding</keyword>
<dbReference type="Gene3D" id="3.30.420.150">
    <property type="entry name" value="Exopolyphosphatase. Domain 2"/>
    <property type="match status" value="1"/>
</dbReference>
<comment type="similarity">
    <text evidence="1">Belongs to the GDA1/CD39 NTPase family.</text>
</comment>
<dbReference type="eggNOG" id="KOG1385">
    <property type="taxonomic scope" value="Eukaryota"/>
</dbReference>
<evidence type="ECO:0000313" key="6">
    <source>
        <dbReference type="EnsemblMetazoa" id="HelroP133471"/>
    </source>
</evidence>
<dbReference type="CTD" id="20196210"/>
<proteinExistence type="inferred from homology"/>
<feature type="active site" description="Proton acceptor" evidence="3">
    <location>
        <position position="117"/>
    </location>
</feature>
<gene>
    <name evidence="6" type="primary">20196210</name>
    <name evidence="5" type="ORF">HELRODRAFT_133471</name>
</gene>
<dbReference type="RefSeq" id="XP_009022721.1">
    <property type="nucleotide sequence ID" value="XM_009024473.1"/>
</dbReference>
<evidence type="ECO:0000256" key="3">
    <source>
        <dbReference type="PIRSR" id="PIRSR600407-1"/>
    </source>
</evidence>
<keyword evidence="7" id="KW-1185">Reference proteome</keyword>
<evidence type="ECO:0000313" key="5">
    <source>
        <dbReference type="EMBL" id="ESN98747.1"/>
    </source>
</evidence>
<dbReference type="EMBL" id="KB097143">
    <property type="protein sequence ID" value="ESN98747.1"/>
    <property type="molecule type" value="Genomic_DNA"/>
</dbReference>
<evidence type="ECO:0000256" key="4">
    <source>
        <dbReference type="PIRSR" id="PIRSR600407-2"/>
    </source>
</evidence>
<dbReference type="GO" id="GO:0005524">
    <property type="term" value="F:ATP binding"/>
    <property type="evidence" value="ECO:0007669"/>
    <property type="project" value="UniProtKB-KW"/>
</dbReference>
<dbReference type="EMBL" id="AMQM01001049">
    <property type="status" value="NOT_ANNOTATED_CDS"/>
    <property type="molecule type" value="Genomic_DNA"/>
</dbReference>
<accession>T1EI10</accession>
<dbReference type="PANTHER" id="PTHR11782:SF127">
    <property type="entry name" value="NTPASE, ISOFORM F"/>
    <property type="match status" value="1"/>
</dbReference>
<organism evidence="6 7">
    <name type="scientific">Helobdella robusta</name>
    <name type="common">Californian leech</name>
    <dbReference type="NCBI Taxonomy" id="6412"/>
    <lineage>
        <taxon>Eukaryota</taxon>
        <taxon>Metazoa</taxon>
        <taxon>Spiralia</taxon>
        <taxon>Lophotrochozoa</taxon>
        <taxon>Annelida</taxon>
        <taxon>Clitellata</taxon>
        <taxon>Hirudinea</taxon>
        <taxon>Rhynchobdellida</taxon>
        <taxon>Glossiphoniidae</taxon>
        <taxon>Helobdella</taxon>
    </lineage>
</organism>
<dbReference type="KEGG" id="hro:HELRODRAFT_133471"/>
<name>T1EI10_HELRO</name>
<dbReference type="GO" id="GO:0016787">
    <property type="term" value="F:hydrolase activity"/>
    <property type="evidence" value="ECO:0007669"/>
    <property type="project" value="UniProtKB-KW"/>
</dbReference>
<keyword evidence="4" id="KW-0547">Nucleotide-binding</keyword>
<reference evidence="5 7" key="2">
    <citation type="journal article" date="2013" name="Nature">
        <title>Insights into bilaterian evolution from three spiralian genomes.</title>
        <authorList>
            <person name="Simakov O."/>
            <person name="Marletaz F."/>
            <person name="Cho S.J."/>
            <person name="Edsinger-Gonzales E."/>
            <person name="Havlak P."/>
            <person name="Hellsten U."/>
            <person name="Kuo D.H."/>
            <person name="Larsson T."/>
            <person name="Lv J."/>
            <person name="Arendt D."/>
            <person name="Savage R."/>
            <person name="Osoegawa K."/>
            <person name="de Jong P."/>
            <person name="Grimwood J."/>
            <person name="Chapman J.A."/>
            <person name="Shapiro H."/>
            <person name="Aerts A."/>
            <person name="Otillar R.P."/>
            <person name="Terry A.Y."/>
            <person name="Boore J.L."/>
            <person name="Grigoriev I.V."/>
            <person name="Lindberg D.R."/>
            <person name="Seaver E.C."/>
            <person name="Weisblat D.A."/>
            <person name="Putnam N.H."/>
            <person name="Rokhsar D.S."/>
        </authorList>
    </citation>
    <scope>NUCLEOTIDE SEQUENCE</scope>
</reference>
<dbReference type="STRING" id="6412.T1EI10"/>
<reference evidence="6" key="3">
    <citation type="submission" date="2015-06" db="UniProtKB">
        <authorList>
            <consortium name="EnsemblMetazoa"/>
        </authorList>
    </citation>
    <scope>IDENTIFICATION</scope>
</reference>
<dbReference type="Pfam" id="PF01150">
    <property type="entry name" value="GDA1_CD39"/>
    <property type="match status" value="1"/>
</dbReference>
<dbReference type="InterPro" id="IPR000407">
    <property type="entry name" value="GDA1_CD39_NTPase"/>
</dbReference>
<reference evidence="7" key="1">
    <citation type="submission" date="2012-12" db="EMBL/GenBank/DDBJ databases">
        <authorList>
            <person name="Hellsten U."/>
            <person name="Grimwood J."/>
            <person name="Chapman J.A."/>
            <person name="Shapiro H."/>
            <person name="Aerts A."/>
            <person name="Otillar R.P."/>
            <person name="Terry A.Y."/>
            <person name="Boore J.L."/>
            <person name="Simakov O."/>
            <person name="Marletaz F."/>
            <person name="Cho S.-J."/>
            <person name="Edsinger-Gonzales E."/>
            <person name="Havlak P."/>
            <person name="Kuo D.-H."/>
            <person name="Larsson T."/>
            <person name="Lv J."/>
            <person name="Arendt D."/>
            <person name="Savage R."/>
            <person name="Osoegawa K."/>
            <person name="de Jong P."/>
            <person name="Lindberg D.R."/>
            <person name="Seaver E.C."/>
            <person name="Weisblat D.A."/>
            <person name="Putnam N.H."/>
            <person name="Grigoriev I.V."/>
            <person name="Rokhsar D.S."/>
        </authorList>
    </citation>
    <scope>NUCLEOTIDE SEQUENCE</scope>
</reference>
<evidence type="ECO:0000313" key="7">
    <source>
        <dbReference type="Proteomes" id="UP000015101"/>
    </source>
</evidence>
<dbReference type="GeneID" id="20196210"/>
<dbReference type="EnsemblMetazoa" id="HelroT133471">
    <property type="protein sequence ID" value="HelroP133471"/>
    <property type="gene ID" value="HelroG133471"/>
</dbReference>
<evidence type="ECO:0000256" key="2">
    <source>
        <dbReference type="ARBA" id="ARBA00022801"/>
    </source>
</evidence>
<keyword evidence="2" id="KW-0378">Hydrolase</keyword>
<dbReference type="InParanoid" id="T1EI10"/>
<dbReference type="OrthoDB" id="6372431at2759"/>
<dbReference type="AlphaFoldDB" id="T1EI10"/>
<dbReference type="PANTHER" id="PTHR11782">
    <property type="entry name" value="ADENOSINE/GUANOSINE DIPHOSPHATASE"/>
    <property type="match status" value="1"/>
</dbReference>
<evidence type="ECO:0000256" key="1">
    <source>
        <dbReference type="ARBA" id="ARBA00009283"/>
    </source>
</evidence>
<dbReference type="OMA" id="NVYAHRN"/>